<accession>A0AAN9C2Q0</accession>
<sequence>MFKWLNDFLFIRTARVMVDGTTSNLVKLREGVPQGGVISPTLFLVYINDITTTVPRHVSNTLHADDFAVWCAEEHTSTATHRIQNTINSVSSWSEHWALQLNTTKTVSTLFSLSTFKEKVLLKLKDQAVPQVDTPTLLGVTLDTRLTWKPQIEATEGRAMKKLSLMKKLAGTQWGANSGILKQVYTGAVRPVMEYASSTWTTASKTNKGKLDKVQNMGLRIILGAMKSTPIQEMEKTADLEPLEDRREYKAVLQGEKMKRLTTHPLHQNLNKGTKTRLKEIASNIRSRTSKRSMLKLWKLTPAAVRHSSQTSGPHARASMKSEQMYQD</sequence>
<gene>
    <name evidence="3" type="ORF">V1264_002108</name>
</gene>
<feature type="domain" description="Reverse transcriptase" evidence="2">
    <location>
        <begin position="1"/>
        <end position="142"/>
    </location>
</feature>
<evidence type="ECO:0000256" key="1">
    <source>
        <dbReference type="SAM" id="MobiDB-lite"/>
    </source>
</evidence>
<dbReference type="PROSITE" id="PS50878">
    <property type="entry name" value="RT_POL"/>
    <property type="match status" value="1"/>
</dbReference>
<evidence type="ECO:0000259" key="2">
    <source>
        <dbReference type="PROSITE" id="PS50878"/>
    </source>
</evidence>
<comment type="caution">
    <text evidence="3">The sequence shown here is derived from an EMBL/GenBank/DDBJ whole genome shotgun (WGS) entry which is preliminary data.</text>
</comment>
<reference evidence="3 4" key="1">
    <citation type="submission" date="2024-02" db="EMBL/GenBank/DDBJ databases">
        <title>Chromosome-scale genome assembly of the rough periwinkle Littorina saxatilis.</title>
        <authorList>
            <person name="De Jode A."/>
            <person name="Faria R."/>
            <person name="Formenti G."/>
            <person name="Sims Y."/>
            <person name="Smith T.P."/>
            <person name="Tracey A."/>
            <person name="Wood J.M.D."/>
            <person name="Zagrodzka Z.B."/>
            <person name="Johannesson K."/>
            <person name="Butlin R.K."/>
            <person name="Leder E.H."/>
        </authorList>
    </citation>
    <scope>NUCLEOTIDE SEQUENCE [LARGE SCALE GENOMIC DNA]</scope>
    <source>
        <strain evidence="3">Snail1</strain>
        <tissue evidence="3">Muscle</tissue>
    </source>
</reference>
<feature type="region of interest" description="Disordered" evidence="1">
    <location>
        <begin position="304"/>
        <end position="328"/>
    </location>
</feature>
<proteinExistence type="predicted"/>
<organism evidence="3 4">
    <name type="scientific">Littorina saxatilis</name>
    <dbReference type="NCBI Taxonomy" id="31220"/>
    <lineage>
        <taxon>Eukaryota</taxon>
        <taxon>Metazoa</taxon>
        <taxon>Spiralia</taxon>
        <taxon>Lophotrochozoa</taxon>
        <taxon>Mollusca</taxon>
        <taxon>Gastropoda</taxon>
        <taxon>Caenogastropoda</taxon>
        <taxon>Littorinimorpha</taxon>
        <taxon>Littorinoidea</taxon>
        <taxon>Littorinidae</taxon>
        <taxon>Littorina</taxon>
    </lineage>
</organism>
<name>A0AAN9C2Q0_9CAEN</name>
<dbReference type="Proteomes" id="UP001374579">
    <property type="component" value="Unassembled WGS sequence"/>
</dbReference>
<evidence type="ECO:0000313" key="4">
    <source>
        <dbReference type="Proteomes" id="UP001374579"/>
    </source>
</evidence>
<dbReference type="PANTHER" id="PTHR33332">
    <property type="entry name" value="REVERSE TRANSCRIPTASE DOMAIN-CONTAINING PROTEIN"/>
    <property type="match status" value="1"/>
</dbReference>
<dbReference type="InterPro" id="IPR000477">
    <property type="entry name" value="RT_dom"/>
</dbReference>
<dbReference type="AlphaFoldDB" id="A0AAN9C2Q0"/>
<dbReference type="EMBL" id="JBAMIC010000001">
    <property type="protein sequence ID" value="KAK7116423.1"/>
    <property type="molecule type" value="Genomic_DNA"/>
</dbReference>
<keyword evidence="4" id="KW-1185">Reference proteome</keyword>
<evidence type="ECO:0000313" key="3">
    <source>
        <dbReference type="EMBL" id="KAK7116423.1"/>
    </source>
</evidence>
<protein>
    <recommendedName>
        <fullName evidence="2">Reverse transcriptase domain-containing protein</fullName>
    </recommendedName>
</protein>
<dbReference type="Pfam" id="PF00078">
    <property type="entry name" value="RVT_1"/>
    <property type="match status" value="1"/>
</dbReference>